<dbReference type="InterPro" id="IPR036770">
    <property type="entry name" value="Ankyrin_rpt-contain_sf"/>
</dbReference>
<evidence type="ECO:0000313" key="5">
    <source>
        <dbReference type="Proteomes" id="UP000199600"/>
    </source>
</evidence>
<dbReference type="PROSITE" id="PS50297">
    <property type="entry name" value="ANK_REP_REGION"/>
    <property type="match status" value="1"/>
</dbReference>
<keyword evidence="1" id="KW-0677">Repeat</keyword>
<dbReference type="PANTHER" id="PTHR24126">
    <property type="entry name" value="ANKYRIN REPEAT, PH AND SEC7 DOMAIN CONTAINING PROTEIN SECG-RELATED"/>
    <property type="match status" value="1"/>
</dbReference>
<evidence type="ECO:0000313" key="4">
    <source>
        <dbReference type="EMBL" id="SBT06757.1"/>
    </source>
</evidence>
<dbReference type="Proteomes" id="UP000199600">
    <property type="component" value="Unassembled WGS sequence"/>
</dbReference>
<feature type="repeat" description="ANK" evidence="3">
    <location>
        <begin position="37"/>
        <end position="69"/>
    </location>
</feature>
<feature type="repeat" description="ANK" evidence="3">
    <location>
        <begin position="71"/>
        <end position="96"/>
    </location>
</feature>
<evidence type="ECO:0000256" key="1">
    <source>
        <dbReference type="ARBA" id="ARBA00022737"/>
    </source>
</evidence>
<organism evidence="4 5">
    <name type="scientific">Candidatus Propionivibrio aalborgensis</name>
    <dbReference type="NCBI Taxonomy" id="1860101"/>
    <lineage>
        <taxon>Bacteria</taxon>
        <taxon>Pseudomonadati</taxon>
        <taxon>Pseudomonadota</taxon>
        <taxon>Betaproteobacteria</taxon>
        <taxon>Rhodocyclales</taxon>
        <taxon>Rhodocyclaceae</taxon>
        <taxon>Propionivibrio</taxon>
    </lineage>
</organism>
<dbReference type="SUPFAM" id="SSF48403">
    <property type="entry name" value="Ankyrin repeat"/>
    <property type="match status" value="1"/>
</dbReference>
<evidence type="ECO:0000256" key="3">
    <source>
        <dbReference type="PROSITE-ProRule" id="PRU00023"/>
    </source>
</evidence>
<keyword evidence="5" id="KW-1185">Reference proteome</keyword>
<sequence>MSPPADLIKAIRTGLLSEVIAALDAGAQVELHDGQGDSGLPLAMACFMGFAEIVRELIIRGATVNFPDNRDSKSPLSMAIRGGRTEVVKVLIELGAVIPPDFQTGLTQQELKVAQWKAQHFGAANSQSGQGGTAPSEVEEIQVLGCYGTDTDILNAEMRQAIEEMTKKKS</sequence>
<name>A0A1A8XQN3_9RHOO</name>
<dbReference type="PROSITE" id="PS50088">
    <property type="entry name" value="ANK_REPEAT"/>
    <property type="match status" value="2"/>
</dbReference>
<dbReference type="PANTHER" id="PTHR24126:SF14">
    <property type="entry name" value="ANK_REP_REGION DOMAIN-CONTAINING PROTEIN"/>
    <property type="match status" value="1"/>
</dbReference>
<gene>
    <name evidence="4" type="ORF">PROAA_1960006</name>
</gene>
<dbReference type="AlphaFoldDB" id="A0A1A8XQN3"/>
<keyword evidence="2 3" id="KW-0040">ANK repeat</keyword>
<proteinExistence type="predicted"/>
<dbReference type="Pfam" id="PF12796">
    <property type="entry name" value="Ank_2"/>
    <property type="match status" value="1"/>
</dbReference>
<dbReference type="Gene3D" id="1.25.40.20">
    <property type="entry name" value="Ankyrin repeat-containing domain"/>
    <property type="match status" value="1"/>
</dbReference>
<reference evidence="4 5" key="1">
    <citation type="submission" date="2016-06" db="EMBL/GenBank/DDBJ databases">
        <authorList>
            <person name="Kjaerup R.B."/>
            <person name="Dalgaard T.S."/>
            <person name="Juul-Madsen H.R."/>
        </authorList>
    </citation>
    <scope>NUCLEOTIDE SEQUENCE [LARGE SCALE GENOMIC DNA]</scope>
    <source>
        <strain evidence="4">2</strain>
    </source>
</reference>
<evidence type="ECO:0000256" key="2">
    <source>
        <dbReference type="ARBA" id="ARBA00023043"/>
    </source>
</evidence>
<dbReference type="SMART" id="SM00248">
    <property type="entry name" value="ANK"/>
    <property type="match status" value="2"/>
</dbReference>
<dbReference type="InterPro" id="IPR002110">
    <property type="entry name" value="Ankyrin_rpt"/>
</dbReference>
<protein>
    <submittedName>
        <fullName evidence="4">Ankyrin</fullName>
    </submittedName>
</protein>
<accession>A0A1A8XQN3</accession>
<dbReference type="RefSeq" id="WP_186410619.1">
    <property type="nucleotide sequence ID" value="NZ_FLQY01000108.1"/>
</dbReference>
<dbReference type="EMBL" id="FLQY01000108">
    <property type="protein sequence ID" value="SBT06757.1"/>
    <property type="molecule type" value="Genomic_DNA"/>
</dbReference>